<dbReference type="NCBIfam" id="TIGR00707">
    <property type="entry name" value="argD"/>
    <property type="match status" value="1"/>
</dbReference>
<dbReference type="PANTHER" id="PTHR11986">
    <property type="entry name" value="AMINOTRANSFERASE CLASS III"/>
    <property type="match status" value="1"/>
</dbReference>
<dbReference type="InterPro" id="IPR049704">
    <property type="entry name" value="Aminotrans_3_PPA_site"/>
</dbReference>
<evidence type="ECO:0000313" key="7">
    <source>
        <dbReference type="Proteomes" id="UP001296967"/>
    </source>
</evidence>
<dbReference type="InterPro" id="IPR005814">
    <property type="entry name" value="Aminotrans_3"/>
</dbReference>
<keyword evidence="5" id="KW-0055">Arginine biosynthesis</keyword>
<feature type="binding site" evidence="5">
    <location>
        <position position="267"/>
    </location>
    <ligand>
        <name>N(2)-acetyl-L-ornithine</name>
        <dbReference type="ChEBI" id="CHEBI:57805"/>
    </ligand>
</feature>
<feature type="binding site" evidence="5">
    <location>
        <position position="268"/>
    </location>
    <ligand>
        <name>pyridoxal 5'-phosphate</name>
        <dbReference type="ChEBI" id="CHEBI:597326"/>
    </ligand>
</feature>
<dbReference type="CDD" id="cd00610">
    <property type="entry name" value="OAT_like"/>
    <property type="match status" value="1"/>
</dbReference>
<accession>A0AAJ0UFJ2</accession>
<dbReference type="PIRSF" id="PIRSF000521">
    <property type="entry name" value="Transaminase_4ab_Lys_Orn"/>
    <property type="match status" value="1"/>
</dbReference>
<evidence type="ECO:0000256" key="4">
    <source>
        <dbReference type="ARBA" id="ARBA00022898"/>
    </source>
</evidence>
<keyword evidence="4 5" id="KW-0663">Pyridoxal phosphate</keyword>
<dbReference type="Gene3D" id="3.40.640.10">
    <property type="entry name" value="Type I PLP-dependent aspartate aminotransferase-like (Major domain)"/>
    <property type="match status" value="1"/>
</dbReference>
<dbReference type="PROSITE" id="PS00600">
    <property type="entry name" value="AA_TRANSFER_CLASS_3"/>
    <property type="match status" value="1"/>
</dbReference>
<dbReference type="EC" id="2.6.1.11" evidence="5"/>
<dbReference type="GO" id="GO:0006526">
    <property type="term" value="P:L-arginine biosynthetic process"/>
    <property type="evidence" value="ECO:0007669"/>
    <property type="project" value="UniProtKB-UniRule"/>
</dbReference>
<sequence length="396" mass="41866">MATYKRLPVAFERGEGAWLWDQTGRRYLDALAGIAVCGLGHAHPAVRDALCDQAGTLLHTSNLYQVPHQAELGARLCGAAGMERVFFGNSGAEANEAAIKLARLHAHKRGVQHPAILVMENAFHGRTLATLTATGNRKAQAGFEPLVQGFVRVPYNAIDAVETAAENRPTIVAVLVEPLQGEGGVIVPDEDYLQRLRLLCDHHDWLLMIDEIQTGMGRTGRLFAHQWSGVKPDVMTLAKGLANGVPIGACLASGAAAEVLGPGSHGSTFGGNPLACRAALSVLDTLENEHLPARAAVLGDRLIDGLRTRLNGVPAVVDIRGRGLMIGIELDRPCAELVPLALEQGLLINVTAGSVVRLLPPLIIDDEQATQIVEAVSELILTFLGADAPAADGSPS</sequence>
<reference evidence="6" key="2">
    <citation type="journal article" date="2020" name="Microorganisms">
        <title>Osmotic Adaptation and Compatible Solute Biosynthesis of Phototrophic Bacteria as Revealed from Genome Analyses.</title>
        <authorList>
            <person name="Imhoff J.F."/>
            <person name="Rahn T."/>
            <person name="Kunzel S."/>
            <person name="Keller A."/>
            <person name="Neulinger S.C."/>
        </authorList>
    </citation>
    <scope>NUCLEOTIDE SEQUENCE</scope>
    <source>
        <strain evidence="6">DSM 4395</strain>
    </source>
</reference>
<evidence type="ECO:0000313" key="6">
    <source>
        <dbReference type="EMBL" id="MBK5930522.1"/>
    </source>
</evidence>
<dbReference type="GO" id="GO:0003992">
    <property type="term" value="F:N2-acetyl-L-ornithine:2-oxoglutarate 5-aminotransferase activity"/>
    <property type="evidence" value="ECO:0007669"/>
    <property type="project" value="UniProtKB-UniRule"/>
</dbReference>
<gene>
    <name evidence="5" type="primary">argD</name>
    <name evidence="6" type="ORF">CCR82_08310</name>
</gene>
<feature type="binding site" evidence="5">
    <location>
        <begin position="210"/>
        <end position="213"/>
    </location>
    <ligand>
        <name>pyridoxal 5'-phosphate</name>
        <dbReference type="ChEBI" id="CHEBI:597326"/>
    </ligand>
</feature>
<dbReference type="Pfam" id="PF00202">
    <property type="entry name" value="Aminotran_3"/>
    <property type="match status" value="1"/>
</dbReference>
<dbReference type="NCBIfam" id="NF002325">
    <property type="entry name" value="PRK01278.1"/>
    <property type="match status" value="1"/>
</dbReference>
<comment type="cofactor">
    <cofactor evidence="5">
        <name>pyridoxal 5'-phosphate</name>
        <dbReference type="ChEBI" id="CHEBI:597326"/>
    </cofactor>
    <text evidence="5">Binds 1 pyridoxal phosphate per subunit.</text>
</comment>
<dbReference type="InterPro" id="IPR004636">
    <property type="entry name" value="AcOrn/SuccOrn_fam"/>
</dbReference>
<dbReference type="FunFam" id="3.40.640.10:FF:000004">
    <property type="entry name" value="Acetylornithine aminotransferase"/>
    <property type="match status" value="1"/>
</dbReference>
<feature type="modified residue" description="N6-(pyridoxal phosphate)lysine" evidence="5">
    <location>
        <position position="239"/>
    </location>
</feature>
<evidence type="ECO:0000256" key="3">
    <source>
        <dbReference type="ARBA" id="ARBA00022679"/>
    </source>
</evidence>
<dbReference type="InterPro" id="IPR015424">
    <property type="entry name" value="PyrdxlP-dep_Trfase"/>
</dbReference>
<proteinExistence type="inferred from homology"/>
<dbReference type="InterPro" id="IPR050103">
    <property type="entry name" value="Class-III_PLP-dep_AT"/>
</dbReference>
<comment type="catalytic activity">
    <reaction evidence="5">
        <text>N(2)-acetyl-L-ornithine + 2-oxoglutarate = N-acetyl-L-glutamate 5-semialdehyde + L-glutamate</text>
        <dbReference type="Rhea" id="RHEA:18049"/>
        <dbReference type="ChEBI" id="CHEBI:16810"/>
        <dbReference type="ChEBI" id="CHEBI:29123"/>
        <dbReference type="ChEBI" id="CHEBI:29985"/>
        <dbReference type="ChEBI" id="CHEBI:57805"/>
        <dbReference type="EC" id="2.6.1.11"/>
    </reaction>
</comment>
<keyword evidence="7" id="KW-1185">Reference proteome</keyword>
<evidence type="ECO:0000256" key="5">
    <source>
        <dbReference type="HAMAP-Rule" id="MF_01107"/>
    </source>
</evidence>
<dbReference type="Proteomes" id="UP001296967">
    <property type="component" value="Unassembled WGS sequence"/>
</dbReference>
<dbReference type="GO" id="GO:0042802">
    <property type="term" value="F:identical protein binding"/>
    <property type="evidence" value="ECO:0007669"/>
    <property type="project" value="TreeGrafter"/>
</dbReference>
<comment type="subcellular location">
    <subcellularLocation>
        <location evidence="5">Cytoplasm</location>
    </subcellularLocation>
</comment>
<dbReference type="InterPro" id="IPR015422">
    <property type="entry name" value="PyrdxlP-dep_Trfase_small"/>
</dbReference>
<name>A0AAJ0UFJ2_HALSE</name>
<dbReference type="Gene3D" id="3.90.1150.10">
    <property type="entry name" value="Aspartate Aminotransferase, domain 1"/>
    <property type="match status" value="1"/>
</dbReference>
<comment type="miscellaneous">
    <text evidence="5">May also have succinyldiaminopimelate aminotransferase activity, thus carrying out the corresponding step in lysine biosynthesis.</text>
</comment>
<comment type="pathway">
    <text evidence="5">Amino-acid biosynthesis; L-arginine biosynthesis; N(2)-acetyl-L-ornithine from L-glutamate: step 4/4.</text>
</comment>
<keyword evidence="3 5" id="KW-0808">Transferase</keyword>
<keyword evidence="2 5" id="KW-0028">Amino-acid biosynthesis</keyword>
<feature type="binding site" evidence="5">
    <location>
        <position position="123"/>
    </location>
    <ligand>
        <name>pyridoxal 5'-phosphate</name>
        <dbReference type="ChEBI" id="CHEBI:597326"/>
    </ligand>
</feature>
<dbReference type="SUPFAM" id="SSF53383">
    <property type="entry name" value="PLP-dependent transferases"/>
    <property type="match status" value="1"/>
</dbReference>
<dbReference type="InterPro" id="IPR015421">
    <property type="entry name" value="PyrdxlP-dep_Trfase_major"/>
</dbReference>
<evidence type="ECO:0000256" key="2">
    <source>
        <dbReference type="ARBA" id="ARBA00022605"/>
    </source>
</evidence>
<dbReference type="PANTHER" id="PTHR11986:SF79">
    <property type="entry name" value="ACETYLORNITHINE AMINOTRANSFERASE, MITOCHONDRIAL"/>
    <property type="match status" value="1"/>
</dbReference>
<organism evidence="6 7">
    <name type="scientific">Halochromatium salexigens</name>
    <name type="common">Chromatium salexigens</name>
    <dbReference type="NCBI Taxonomy" id="49447"/>
    <lineage>
        <taxon>Bacteria</taxon>
        <taxon>Pseudomonadati</taxon>
        <taxon>Pseudomonadota</taxon>
        <taxon>Gammaproteobacteria</taxon>
        <taxon>Chromatiales</taxon>
        <taxon>Chromatiaceae</taxon>
        <taxon>Halochromatium</taxon>
    </lineage>
</organism>
<dbReference type="RefSeq" id="WP_201245266.1">
    <property type="nucleotide sequence ID" value="NZ_NHSF01000054.1"/>
</dbReference>
<evidence type="ECO:0000256" key="1">
    <source>
        <dbReference type="ARBA" id="ARBA00022576"/>
    </source>
</evidence>
<protein>
    <recommendedName>
        <fullName evidence="5">Acetylornithine aminotransferase</fullName>
        <shortName evidence="5">ACOAT</shortName>
        <ecNumber evidence="5">2.6.1.11</ecNumber>
    </recommendedName>
</protein>
<dbReference type="GO" id="GO:0030170">
    <property type="term" value="F:pyridoxal phosphate binding"/>
    <property type="evidence" value="ECO:0007669"/>
    <property type="project" value="InterPro"/>
</dbReference>
<comment type="similarity">
    <text evidence="5">Belongs to the class-III pyridoxal-phosphate-dependent aminotransferase family. ArgD subfamily.</text>
</comment>
<dbReference type="HAMAP" id="MF_01107">
    <property type="entry name" value="ArgD_aminotrans_3"/>
    <property type="match status" value="1"/>
</dbReference>
<comment type="caution">
    <text evidence="6">The sequence shown here is derived from an EMBL/GenBank/DDBJ whole genome shotgun (WGS) entry which is preliminary data.</text>
</comment>
<comment type="subunit">
    <text evidence="5">Homodimer.</text>
</comment>
<dbReference type="GO" id="GO:0005737">
    <property type="term" value="C:cytoplasm"/>
    <property type="evidence" value="ECO:0007669"/>
    <property type="project" value="UniProtKB-SubCell"/>
</dbReference>
<keyword evidence="1 5" id="KW-0032">Aminotransferase</keyword>
<feature type="binding site" evidence="5">
    <location>
        <begin position="91"/>
        <end position="92"/>
    </location>
    <ligand>
        <name>pyridoxal 5'-phosphate</name>
        <dbReference type="ChEBI" id="CHEBI:597326"/>
    </ligand>
</feature>
<dbReference type="EMBL" id="NHSF01000054">
    <property type="protein sequence ID" value="MBK5930522.1"/>
    <property type="molecule type" value="Genomic_DNA"/>
</dbReference>
<dbReference type="AlphaFoldDB" id="A0AAJ0UFJ2"/>
<keyword evidence="5" id="KW-0963">Cytoplasm</keyword>
<feature type="binding site" evidence="5">
    <location>
        <position position="126"/>
    </location>
    <ligand>
        <name>N(2)-acetyl-L-ornithine</name>
        <dbReference type="ChEBI" id="CHEBI:57805"/>
    </ligand>
</feature>
<reference evidence="6" key="1">
    <citation type="submission" date="2017-05" db="EMBL/GenBank/DDBJ databases">
        <authorList>
            <person name="Imhoff J.F."/>
            <person name="Rahn T."/>
            <person name="Kuenzel S."/>
            <person name="Neulinger S.C."/>
        </authorList>
    </citation>
    <scope>NUCLEOTIDE SEQUENCE</scope>
    <source>
        <strain evidence="6">DSM 4395</strain>
    </source>
</reference>